<dbReference type="PANTHER" id="PTHR11264">
    <property type="entry name" value="URACIL-DNA GLYCOSYLASE"/>
    <property type="match status" value="1"/>
</dbReference>
<evidence type="ECO:0000256" key="1">
    <source>
        <dbReference type="ARBA" id="ARBA00008184"/>
    </source>
</evidence>
<keyword evidence="4" id="KW-0234">DNA repair</keyword>
<dbReference type="EMBL" id="JN258408">
    <property type="protein sequence ID" value="AEQ32730.1"/>
    <property type="molecule type" value="Genomic_DNA"/>
</dbReference>
<dbReference type="SMART" id="SM00987">
    <property type="entry name" value="UreE_C"/>
    <property type="match status" value="1"/>
</dbReference>
<dbReference type="SUPFAM" id="SSF52141">
    <property type="entry name" value="Uracil-DNA glycosylase-like"/>
    <property type="match status" value="1"/>
</dbReference>
<name>G5CSF3_9VIRU</name>
<proteinExistence type="inferred from homology"/>
<organism evidence="7">
    <name type="scientific">Megavirus chiliensis</name>
    <dbReference type="NCBI Taxonomy" id="1094892"/>
    <lineage>
        <taxon>Viruses</taxon>
        <taxon>Varidnaviria</taxon>
        <taxon>Bamfordvirae</taxon>
        <taxon>Nucleocytoviricota</taxon>
        <taxon>Megaviricetes</taxon>
        <taxon>Imitervirales</taxon>
        <taxon>Mimiviridae</taxon>
        <taxon>Megamimivirinae</taxon>
        <taxon>Megavirus</taxon>
        <taxon>Megavirus chilense</taxon>
    </lineage>
</organism>
<evidence type="ECO:0000259" key="6">
    <source>
        <dbReference type="SMART" id="SM00986"/>
    </source>
</evidence>
<comment type="similarity">
    <text evidence="1">Belongs to the uracil-DNA glycosylase (UDG) superfamily. UNG family.</text>
</comment>
<dbReference type="PANTHER" id="PTHR11264:SF0">
    <property type="entry name" value="URACIL-DNA GLYCOSYLASE"/>
    <property type="match status" value="1"/>
</dbReference>
<evidence type="ECO:0000256" key="3">
    <source>
        <dbReference type="ARBA" id="ARBA00022801"/>
    </source>
</evidence>
<dbReference type="RefSeq" id="YP_004894394.1">
    <property type="nucleotide sequence ID" value="NC_016072.1"/>
</dbReference>
<dbReference type="GO" id="GO:0004844">
    <property type="term" value="F:uracil DNA N-glycosylase activity"/>
    <property type="evidence" value="ECO:0007669"/>
    <property type="project" value="InterPro"/>
</dbReference>
<accession>G5CSF3</accession>
<evidence type="ECO:0000256" key="2">
    <source>
        <dbReference type="ARBA" id="ARBA00022763"/>
    </source>
</evidence>
<dbReference type="OrthoDB" id="11388at10239"/>
<evidence type="ECO:0000256" key="4">
    <source>
        <dbReference type="ARBA" id="ARBA00023204"/>
    </source>
</evidence>
<dbReference type="Gene3D" id="3.40.470.10">
    <property type="entry name" value="Uracil-DNA glycosylase-like domain"/>
    <property type="match status" value="1"/>
</dbReference>
<dbReference type="InterPro" id="IPR005122">
    <property type="entry name" value="Uracil-DNA_glycosylase-like"/>
</dbReference>
<keyword evidence="2" id="KW-0227">DNA damage</keyword>
<dbReference type="InterPro" id="IPR002043">
    <property type="entry name" value="UDG_fam1"/>
</dbReference>
<dbReference type="GO" id="GO:0097510">
    <property type="term" value="P:base-excision repair, AP site formation via deaminated base removal"/>
    <property type="evidence" value="ECO:0007669"/>
    <property type="project" value="TreeGrafter"/>
</dbReference>
<evidence type="ECO:0000256" key="5">
    <source>
        <dbReference type="PROSITE-ProRule" id="PRU10072"/>
    </source>
</evidence>
<dbReference type="SMART" id="SM00986">
    <property type="entry name" value="UDG"/>
    <property type="match status" value="1"/>
</dbReference>
<keyword evidence="3" id="KW-0378">Hydrolase</keyword>
<feature type="domain" description="Uracil-DNA glycosylase-like" evidence="6">
    <location>
        <begin position="163"/>
        <end position="332"/>
    </location>
</feature>
<dbReference type="InterPro" id="IPR036895">
    <property type="entry name" value="Uracil-DNA_glycosylase-like_sf"/>
</dbReference>
<feature type="active site" description="Proton acceptor" evidence="5">
    <location>
        <position position="178"/>
    </location>
</feature>
<sequence length="360" mass="41805">MDKIDLFIFYYKQINNINNLLLIMSGKENIFSSDESSDEDYDSIKYMDEEDSDFDSTNKSKEEIHKNELKNIKKEIPLLVGNRILTEYILIDANKYSFKTWKECFPDNNVKLRSLIFNPGWNEFFDQIENKKYFSKLEENLSNFMKKGQNIIPYPELLFNTLNILAPRKIKVIILGQDPYPGECKKGVPNAMGVSFSVPLNCRVPASLDNIYNNMVRFKNLSKKPNHGCLASWIVQGCFLFNSSFTNILFQTNAHQKIWNEFTADLLKYITNKCTNLVFIVWGKFAHILCENIDPNKHHMITSSHPSPMSCDRTFVGTKYGTKEKIVYPSFKTVNHFTLANKYLLSVGKQDILWNLVEID</sequence>
<dbReference type="Pfam" id="PF03167">
    <property type="entry name" value="UDG"/>
    <property type="match status" value="1"/>
</dbReference>
<dbReference type="NCBIfam" id="NF003592">
    <property type="entry name" value="PRK05254.1-5"/>
    <property type="match status" value="1"/>
</dbReference>
<dbReference type="CDD" id="cd10027">
    <property type="entry name" value="UDG-F1-like"/>
    <property type="match status" value="1"/>
</dbReference>
<protein>
    <submittedName>
        <fullName evidence="7">Putative uracil-DNA glycosylase</fullName>
    </submittedName>
</protein>
<evidence type="ECO:0000313" key="7">
    <source>
        <dbReference type="EMBL" id="AEQ32730.1"/>
    </source>
</evidence>
<gene>
    <name evidence="7" type="primary">mg343</name>
</gene>
<dbReference type="InterPro" id="IPR018085">
    <property type="entry name" value="Ura-DNA_Glyclase_AS"/>
</dbReference>
<reference evidence="7" key="1">
    <citation type="journal article" date="2011" name="Proc. Natl. Acad. Sci. U.S.A.">
        <title>Distant Mimivirus relative with a larger genome highlights the fundamental features of Megaviridae.</title>
        <authorList>
            <person name="Arslan D."/>
            <person name="Legendre M."/>
            <person name="Seltzer V."/>
            <person name="Abergel C."/>
            <person name="Claverie J.M."/>
        </authorList>
    </citation>
    <scope>NUCLEOTIDE SEQUENCE [LARGE SCALE GENOMIC DNA]</scope>
</reference>
<dbReference type="KEGG" id="vg:11257165"/>
<dbReference type="PROSITE" id="PS00130">
    <property type="entry name" value="U_DNA_GLYCOSYLASE"/>
    <property type="match status" value="1"/>
</dbReference>
<dbReference type="GeneID" id="11257165"/>